<comment type="catalytic activity">
    <reaction evidence="1">
        <text>S-ubiquitinyl-[E2 ubiquitin-conjugating enzyme]-L-cysteine + [acceptor protein]-L-lysine = [E2 ubiquitin-conjugating enzyme]-L-cysteine + N(6)-ubiquitinyl-[acceptor protein]-L-lysine.</text>
        <dbReference type="EC" id="2.3.2.27"/>
    </reaction>
</comment>
<feature type="domain" description="RING-type" evidence="16">
    <location>
        <begin position="393"/>
        <end position="435"/>
    </location>
</feature>
<sequence length="544" mass="57943">MTAIGIRLWSVLLAVAVASVLVLGQDETITVFTSAHQDAPGWAAPSALNLHLTTQPGGPVGVQFTVIPLTANIGLNGSVPLRGSVHIVGALKAANTSTYKDLRGNGTIAFLSCDSSSSSDASITPDTILARLMKASPLLTAIILYSTDKNICLITDDGPLPYTSILSMADAGEAGRVLTYLNGTQAVNSVEADVTGSTDRKNADPGSNDTSGNNNNSAVAMSILYSITGIITLLFLVIIATGAVRAHRYPERYGPRGGYGGRPRQSRAKGLARAVLDTIPIVKFGNQVPAKPDPDLELDTVTADRRDVLADGNAADTNADTSADANADADADAATSQPAEAKTAAAAAQSMTAARNSHSSDRKSSRRNSHIEAADGTLHDDDESCENEAHLGCSICTEDFKVGEDVRVLPCNHQFHPHCVDPWLINVSGTCPLCRLDLRPGYTAHSISSEHNENLAPPLALGEEDHEVTYVHHGNRLSRLFDVNRLRHAPVEERIEALRQIRAHTEHQEISAPEATVTDRPHAARLTDKLKDKFRILTRPQAAR</sequence>
<feature type="region of interest" description="Disordered" evidence="13">
    <location>
        <begin position="311"/>
        <end position="370"/>
    </location>
</feature>
<keyword evidence="11 14" id="KW-0472">Membrane</keyword>
<feature type="compositionally biased region" description="Low complexity" evidence="13">
    <location>
        <begin position="311"/>
        <end position="354"/>
    </location>
</feature>
<feature type="chain" id="PRO_5040359183" description="RING-type E3 ubiquitin transferase" evidence="15">
    <location>
        <begin position="25"/>
        <end position="544"/>
    </location>
</feature>
<dbReference type="GO" id="GO:0016020">
    <property type="term" value="C:membrane"/>
    <property type="evidence" value="ECO:0007669"/>
    <property type="project" value="UniProtKB-SubCell"/>
</dbReference>
<evidence type="ECO:0000256" key="13">
    <source>
        <dbReference type="SAM" id="MobiDB-lite"/>
    </source>
</evidence>
<evidence type="ECO:0000256" key="1">
    <source>
        <dbReference type="ARBA" id="ARBA00000900"/>
    </source>
</evidence>
<dbReference type="AlphaFoldDB" id="A0A9P7NBT3"/>
<feature type="compositionally biased region" description="Basic and acidic residues" evidence="13">
    <location>
        <begin position="358"/>
        <end position="370"/>
    </location>
</feature>
<dbReference type="PANTHER" id="PTHR45977">
    <property type="entry name" value="TARGET OF ERK KINASE MPK-1"/>
    <property type="match status" value="1"/>
</dbReference>
<evidence type="ECO:0000256" key="12">
    <source>
        <dbReference type="PROSITE-ProRule" id="PRU00175"/>
    </source>
</evidence>
<evidence type="ECO:0000256" key="3">
    <source>
        <dbReference type="ARBA" id="ARBA00012483"/>
    </source>
</evidence>
<dbReference type="GO" id="GO:0061630">
    <property type="term" value="F:ubiquitin protein ligase activity"/>
    <property type="evidence" value="ECO:0007669"/>
    <property type="project" value="UniProtKB-EC"/>
</dbReference>
<dbReference type="GO" id="GO:0006511">
    <property type="term" value="P:ubiquitin-dependent protein catabolic process"/>
    <property type="evidence" value="ECO:0007669"/>
    <property type="project" value="TreeGrafter"/>
</dbReference>
<name>A0A9P7NBT3_9HYPO</name>
<comment type="subcellular location">
    <subcellularLocation>
        <location evidence="2">Membrane</location>
        <topology evidence="2">Multi-pass membrane protein</topology>
    </subcellularLocation>
</comment>
<proteinExistence type="predicted"/>
<dbReference type="GO" id="GO:0008270">
    <property type="term" value="F:zinc ion binding"/>
    <property type="evidence" value="ECO:0007669"/>
    <property type="project" value="UniProtKB-KW"/>
</dbReference>
<keyword evidence="7 12" id="KW-0863">Zinc-finger</keyword>
<protein>
    <recommendedName>
        <fullName evidence="3">RING-type E3 ubiquitin transferase</fullName>
        <ecNumber evidence="3">2.3.2.27</ecNumber>
    </recommendedName>
</protein>
<dbReference type="EC" id="2.3.2.27" evidence="3"/>
<evidence type="ECO:0000256" key="8">
    <source>
        <dbReference type="ARBA" id="ARBA00022786"/>
    </source>
</evidence>
<dbReference type="Pfam" id="PF13639">
    <property type="entry name" value="zf-RING_2"/>
    <property type="match status" value="1"/>
</dbReference>
<dbReference type="SUPFAM" id="SSF57850">
    <property type="entry name" value="RING/U-box"/>
    <property type="match status" value="1"/>
</dbReference>
<dbReference type="Gene3D" id="3.30.40.10">
    <property type="entry name" value="Zinc/RING finger domain, C3HC4 (zinc finger)"/>
    <property type="match status" value="1"/>
</dbReference>
<evidence type="ECO:0000256" key="5">
    <source>
        <dbReference type="ARBA" id="ARBA00022692"/>
    </source>
</evidence>
<reference evidence="17" key="1">
    <citation type="journal article" date="2020" name="bioRxiv">
        <title>Whole genome comparisons of ergot fungi reveals the divergence and evolution of species within the genus Claviceps are the result of varying mechanisms driving genome evolution and host range expansion.</title>
        <authorList>
            <person name="Wyka S.A."/>
            <person name="Mondo S.J."/>
            <person name="Liu M."/>
            <person name="Dettman J."/>
            <person name="Nalam V."/>
            <person name="Broders K.D."/>
        </authorList>
    </citation>
    <scope>NUCLEOTIDE SEQUENCE</scope>
    <source>
        <strain evidence="17">CCC 602</strain>
    </source>
</reference>
<evidence type="ECO:0000313" key="18">
    <source>
        <dbReference type="Proteomes" id="UP000748025"/>
    </source>
</evidence>
<evidence type="ECO:0000256" key="15">
    <source>
        <dbReference type="SAM" id="SignalP"/>
    </source>
</evidence>
<dbReference type="CDD" id="cd16454">
    <property type="entry name" value="RING-H2_PA-TM-RING"/>
    <property type="match status" value="1"/>
</dbReference>
<evidence type="ECO:0000256" key="6">
    <source>
        <dbReference type="ARBA" id="ARBA00022723"/>
    </source>
</evidence>
<feature type="region of interest" description="Disordered" evidence="13">
    <location>
        <begin position="191"/>
        <end position="214"/>
    </location>
</feature>
<keyword evidence="8" id="KW-0833">Ubl conjugation pathway</keyword>
<evidence type="ECO:0000259" key="16">
    <source>
        <dbReference type="PROSITE" id="PS50089"/>
    </source>
</evidence>
<evidence type="ECO:0000256" key="9">
    <source>
        <dbReference type="ARBA" id="ARBA00022833"/>
    </source>
</evidence>
<comment type="caution">
    <text evidence="17">The sequence shown here is derived from an EMBL/GenBank/DDBJ whole genome shotgun (WGS) entry which is preliminary data.</text>
</comment>
<evidence type="ECO:0000256" key="11">
    <source>
        <dbReference type="ARBA" id="ARBA00023136"/>
    </source>
</evidence>
<dbReference type="OrthoDB" id="8062037at2759"/>
<dbReference type="InterPro" id="IPR013083">
    <property type="entry name" value="Znf_RING/FYVE/PHD"/>
</dbReference>
<keyword evidence="4" id="KW-0808">Transferase</keyword>
<feature type="signal peptide" evidence="15">
    <location>
        <begin position="1"/>
        <end position="24"/>
    </location>
</feature>
<keyword evidence="15" id="KW-0732">Signal</keyword>
<evidence type="ECO:0000256" key="10">
    <source>
        <dbReference type="ARBA" id="ARBA00022989"/>
    </source>
</evidence>
<keyword evidence="10 14" id="KW-1133">Transmembrane helix</keyword>
<evidence type="ECO:0000256" key="14">
    <source>
        <dbReference type="SAM" id="Phobius"/>
    </source>
</evidence>
<dbReference type="PANTHER" id="PTHR45977:SF4">
    <property type="entry name" value="RING-TYPE DOMAIN-CONTAINING PROTEIN"/>
    <property type="match status" value="1"/>
</dbReference>
<keyword evidence="18" id="KW-1185">Reference proteome</keyword>
<keyword evidence="6" id="KW-0479">Metal-binding</keyword>
<dbReference type="GO" id="GO:0016567">
    <property type="term" value="P:protein ubiquitination"/>
    <property type="evidence" value="ECO:0007669"/>
    <property type="project" value="TreeGrafter"/>
</dbReference>
<feature type="transmembrane region" description="Helical" evidence="14">
    <location>
        <begin position="223"/>
        <end position="244"/>
    </location>
</feature>
<evidence type="ECO:0000313" key="17">
    <source>
        <dbReference type="EMBL" id="KAG6005805.1"/>
    </source>
</evidence>
<dbReference type="EMBL" id="SRPW01001159">
    <property type="protein sequence ID" value="KAG6005805.1"/>
    <property type="molecule type" value="Genomic_DNA"/>
</dbReference>
<gene>
    <name evidence="17" type="ORF">E4U43_000540</name>
</gene>
<keyword evidence="9" id="KW-0862">Zinc</keyword>
<dbReference type="SMART" id="SM00184">
    <property type="entry name" value="RING"/>
    <property type="match status" value="1"/>
</dbReference>
<dbReference type="Proteomes" id="UP000748025">
    <property type="component" value="Unassembled WGS sequence"/>
</dbReference>
<evidence type="ECO:0000256" key="2">
    <source>
        <dbReference type="ARBA" id="ARBA00004141"/>
    </source>
</evidence>
<dbReference type="InterPro" id="IPR001841">
    <property type="entry name" value="Znf_RING"/>
</dbReference>
<evidence type="ECO:0000256" key="7">
    <source>
        <dbReference type="ARBA" id="ARBA00022771"/>
    </source>
</evidence>
<evidence type="ECO:0000256" key="4">
    <source>
        <dbReference type="ARBA" id="ARBA00022679"/>
    </source>
</evidence>
<organism evidence="17 18">
    <name type="scientific">Claviceps pusilla</name>
    <dbReference type="NCBI Taxonomy" id="123648"/>
    <lineage>
        <taxon>Eukaryota</taxon>
        <taxon>Fungi</taxon>
        <taxon>Dikarya</taxon>
        <taxon>Ascomycota</taxon>
        <taxon>Pezizomycotina</taxon>
        <taxon>Sordariomycetes</taxon>
        <taxon>Hypocreomycetidae</taxon>
        <taxon>Hypocreales</taxon>
        <taxon>Clavicipitaceae</taxon>
        <taxon>Claviceps</taxon>
    </lineage>
</organism>
<dbReference type="PROSITE" id="PS50089">
    <property type="entry name" value="ZF_RING_2"/>
    <property type="match status" value="1"/>
</dbReference>
<keyword evidence="5 14" id="KW-0812">Transmembrane</keyword>
<accession>A0A9P7NBT3</accession>